<name>A0A372LTE5_9BACI</name>
<reference evidence="5" key="1">
    <citation type="submission" date="2018-08" db="EMBL/GenBank/DDBJ databases">
        <title>Bacillus chawlae sp. nov., Bacillus glennii sp. nov., and Bacillus saganii sp. nov. Isolated from the Vehicle Assembly Building at Kennedy Space Center where the Viking Spacecraft were Assembled.</title>
        <authorList>
            <person name="Seuylemezian A."/>
            <person name="Vaishampayan P."/>
        </authorList>
    </citation>
    <scope>NUCLEOTIDE SEQUENCE [LARGE SCALE GENOMIC DNA]</scope>
    <source>
        <strain evidence="5">V47-23a</strain>
    </source>
</reference>
<comment type="subcellular location">
    <subcellularLocation>
        <location evidence="1 4">Spore core</location>
    </subcellularLocation>
</comment>
<dbReference type="GO" id="GO:0030435">
    <property type="term" value="P:sporulation resulting in formation of a cellular spore"/>
    <property type="evidence" value="ECO:0007669"/>
    <property type="project" value="UniProtKB-KW"/>
</dbReference>
<dbReference type="AlphaFoldDB" id="A0A372LTE5"/>
<evidence type="ECO:0000256" key="2">
    <source>
        <dbReference type="ARBA" id="ARBA00006573"/>
    </source>
</evidence>
<evidence type="ECO:0000256" key="3">
    <source>
        <dbReference type="ARBA" id="ARBA00022969"/>
    </source>
</evidence>
<dbReference type="Pfam" id="PF08141">
    <property type="entry name" value="SspH"/>
    <property type="match status" value="1"/>
</dbReference>
<evidence type="ECO:0000313" key="5">
    <source>
        <dbReference type="EMBL" id="RFU71072.1"/>
    </source>
</evidence>
<protein>
    <recommendedName>
        <fullName evidence="4">Small, acid-soluble spore protein H</fullName>
        <shortName evidence="4">SASP H</shortName>
    </recommendedName>
</protein>
<proteinExistence type="evidence at transcript level"/>
<dbReference type="EMBL" id="QVTE01000008">
    <property type="protein sequence ID" value="RFU71072.1"/>
    <property type="molecule type" value="Genomic_DNA"/>
</dbReference>
<sequence length="59" mass="6570">MDANRVKQILSSSADIHVEYNGANVWIDSLNEDGSTARVFLRGRPNDPSDVNIAELREL</sequence>
<accession>A0A372LTE5</accession>
<comment type="induction">
    <text evidence="4">Expressed only in the forespore compartment of sporulating cells.</text>
</comment>
<comment type="caution">
    <text evidence="5">The sequence shown here is derived from an EMBL/GenBank/DDBJ whole genome shotgun (WGS) entry which is preliminary data.</text>
</comment>
<dbReference type="HAMAP" id="MF_00667">
    <property type="entry name" value="SspH"/>
    <property type="match status" value="1"/>
</dbReference>
<organism evidence="5 6">
    <name type="scientific">Peribacillus saganii</name>
    <dbReference type="NCBI Taxonomy" id="2303992"/>
    <lineage>
        <taxon>Bacteria</taxon>
        <taxon>Bacillati</taxon>
        <taxon>Bacillota</taxon>
        <taxon>Bacilli</taxon>
        <taxon>Bacillales</taxon>
        <taxon>Bacillaceae</taxon>
        <taxon>Peribacillus</taxon>
    </lineage>
</organism>
<dbReference type="Proteomes" id="UP000264541">
    <property type="component" value="Unassembled WGS sequence"/>
</dbReference>
<keyword evidence="6" id="KW-1185">Reference proteome</keyword>
<evidence type="ECO:0000256" key="1">
    <source>
        <dbReference type="ARBA" id="ARBA00004288"/>
    </source>
</evidence>
<dbReference type="InterPro" id="IPR012610">
    <property type="entry name" value="SASP_SspH"/>
</dbReference>
<gene>
    <name evidence="4" type="primary">sspH</name>
    <name evidence="5" type="ORF">D0469_03805</name>
</gene>
<evidence type="ECO:0000313" key="6">
    <source>
        <dbReference type="Proteomes" id="UP000264541"/>
    </source>
</evidence>
<dbReference type="OrthoDB" id="2721675at2"/>
<dbReference type="GO" id="GO:0030436">
    <property type="term" value="P:asexual sporulation"/>
    <property type="evidence" value="ECO:0007669"/>
    <property type="project" value="UniProtKB-UniRule"/>
</dbReference>
<dbReference type="RefSeq" id="WP_117325299.1">
    <property type="nucleotide sequence ID" value="NZ_QVTE01000008.1"/>
</dbReference>
<comment type="similarity">
    <text evidence="2 4">Belongs to the SspH family.</text>
</comment>
<evidence type="ECO:0000256" key="4">
    <source>
        <dbReference type="HAMAP-Rule" id="MF_00667"/>
    </source>
</evidence>
<keyword evidence="3 4" id="KW-0749">Sporulation</keyword>
<dbReference type="GO" id="GO:0042601">
    <property type="term" value="C:endospore-forming forespore"/>
    <property type="evidence" value="ECO:0007669"/>
    <property type="project" value="InterPro"/>
</dbReference>